<evidence type="ECO:0000256" key="1">
    <source>
        <dbReference type="SAM" id="MobiDB-lite"/>
    </source>
</evidence>
<dbReference type="InterPro" id="IPR046831">
    <property type="entry name" value="Calmodulin_bind_N"/>
</dbReference>
<dbReference type="GeneID" id="111026027"/>
<dbReference type="GO" id="GO:0005516">
    <property type="term" value="F:calmodulin binding"/>
    <property type="evidence" value="ECO:0007669"/>
    <property type="project" value="InterPro"/>
</dbReference>
<evidence type="ECO:0000259" key="2">
    <source>
        <dbReference type="Pfam" id="PF07887"/>
    </source>
</evidence>
<dbReference type="Proteomes" id="UP000504603">
    <property type="component" value="Unplaced"/>
</dbReference>
<feature type="region of interest" description="Disordered" evidence="1">
    <location>
        <begin position="1"/>
        <end position="50"/>
    </location>
</feature>
<sequence length="549" mass="61424">MERSERGKEKKRARPISEDHEEEDHDSEFNTTRPRSRSRPRPRPRPRASSLLNGCFEAQSVMLQQILSPQQLATLENFIRSVVQEVVEIQVPSCIRSILSRNSQLCNDLTGKEALAGSGTLKFRLFFEKNQIASTIFTNNEIKAKDGTLLAVSICDTTNSNSIIGIGPLSSALVEIVVLDGEFGSGQRGDETSWSVDDFKNSIVSQREGKRPLIVGALKLYLENGVGFIKGLSFTDNSSWTKSKKFRFGVRIVDEKILTKFSRIGEGVSEPFRVMDHRGEVYKKHHPPKKGDKIWRLEGIGKDGTYDTRLSAVNIKTVDDFLKVYHEEGGAYLRKILGRVPKITWEKMVSNALECDDHVMAPLALDPNFGVHSAGNETTRGEALNDNFEVGDEPMNFGDDDTLSENIEDQKFDDKVQDLASFNPTSGQQNLMDNNLEEGQQKSFSGGHGLSQTLFSAHEFGGHLQAPASYRPSFEQTLAENYEAMGLGGGLEGIEERECSNMFYDDYSSLLPHEEASIPCIHNHEVENATTSNQYYQERSWTELVPKPK</sequence>
<feature type="compositionally biased region" description="Basic residues" evidence="1">
    <location>
        <begin position="34"/>
        <end position="46"/>
    </location>
</feature>
<dbReference type="GO" id="GO:0005634">
    <property type="term" value="C:nucleus"/>
    <property type="evidence" value="ECO:0007669"/>
    <property type="project" value="TreeGrafter"/>
</dbReference>
<dbReference type="PANTHER" id="PTHR31713:SF43">
    <property type="entry name" value="CALMODULIN-BINDING PROTEIN 60 G"/>
    <property type="match status" value="1"/>
</dbReference>
<dbReference type="KEGG" id="mcha:111026027"/>
<feature type="domain" description="Calmodulin binding protein central" evidence="3">
    <location>
        <begin position="290"/>
        <end position="355"/>
    </location>
</feature>
<evidence type="ECO:0000313" key="5">
    <source>
        <dbReference type="RefSeq" id="XP_022159682.1"/>
    </source>
</evidence>
<proteinExistence type="predicted"/>
<feature type="domain" description="Calmodulin binding protein-like N-terminal" evidence="2">
    <location>
        <begin position="124"/>
        <end position="277"/>
    </location>
</feature>
<dbReference type="OrthoDB" id="1685206at2759"/>
<protein>
    <submittedName>
        <fullName evidence="5">Calmodulin-binding protein 60 A-like isoform X1</fullName>
    </submittedName>
</protein>
<dbReference type="GO" id="GO:0080142">
    <property type="term" value="P:regulation of salicylic acid biosynthetic process"/>
    <property type="evidence" value="ECO:0007669"/>
    <property type="project" value="TreeGrafter"/>
</dbReference>
<dbReference type="PANTHER" id="PTHR31713">
    <property type="entry name" value="OS02G0177800 PROTEIN"/>
    <property type="match status" value="1"/>
</dbReference>
<dbReference type="GO" id="GO:0003700">
    <property type="term" value="F:DNA-binding transcription factor activity"/>
    <property type="evidence" value="ECO:0007669"/>
    <property type="project" value="TreeGrafter"/>
</dbReference>
<dbReference type="AlphaFoldDB" id="A0A6J1E0H2"/>
<dbReference type="Pfam" id="PF07887">
    <property type="entry name" value="Calmodulin_bind"/>
    <property type="match status" value="1"/>
</dbReference>
<evidence type="ECO:0000259" key="3">
    <source>
        <dbReference type="Pfam" id="PF20451"/>
    </source>
</evidence>
<dbReference type="Pfam" id="PF20451">
    <property type="entry name" value="Calmod_bind_M"/>
    <property type="match status" value="1"/>
</dbReference>
<name>A0A6J1E0H2_MOMCH</name>
<dbReference type="GO" id="GO:0043565">
    <property type="term" value="F:sequence-specific DNA binding"/>
    <property type="evidence" value="ECO:0007669"/>
    <property type="project" value="TreeGrafter"/>
</dbReference>
<gene>
    <name evidence="5" type="primary">LOC111026027</name>
</gene>
<dbReference type="InterPro" id="IPR012416">
    <property type="entry name" value="CBP60"/>
</dbReference>
<evidence type="ECO:0000313" key="4">
    <source>
        <dbReference type="Proteomes" id="UP000504603"/>
    </source>
</evidence>
<reference evidence="5" key="1">
    <citation type="submission" date="2025-08" db="UniProtKB">
        <authorList>
            <consortium name="RefSeq"/>
        </authorList>
    </citation>
    <scope>IDENTIFICATION</scope>
    <source>
        <strain evidence="5">OHB3-1</strain>
    </source>
</reference>
<organism evidence="4 5">
    <name type="scientific">Momordica charantia</name>
    <name type="common">Bitter gourd</name>
    <name type="synonym">Balsam pear</name>
    <dbReference type="NCBI Taxonomy" id="3673"/>
    <lineage>
        <taxon>Eukaryota</taxon>
        <taxon>Viridiplantae</taxon>
        <taxon>Streptophyta</taxon>
        <taxon>Embryophyta</taxon>
        <taxon>Tracheophyta</taxon>
        <taxon>Spermatophyta</taxon>
        <taxon>Magnoliopsida</taxon>
        <taxon>eudicotyledons</taxon>
        <taxon>Gunneridae</taxon>
        <taxon>Pentapetalae</taxon>
        <taxon>rosids</taxon>
        <taxon>fabids</taxon>
        <taxon>Cucurbitales</taxon>
        <taxon>Cucurbitaceae</taxon>
        <taxon>Momordiceae</taxon>
        <taxon>Momordica</taxon>
    </lineage>
</organism>
<dbReference type="RefSeq" id="XP_022159682.1">
    <property type="nucleotide sequence ID" value="XM_022303990.1"/>
</dbReference>
<dbReference type="InterPro" id="IPR046830">
    <property type="entry name" value="Calmod_bind_M"/>
</dbReference>
<keyword evidence="4" id="KW-1185">Reference proteome</keyword>
<accession>A0A6J1E0H2</accession>